<dbReference type="Proteomes" id="UP000397656">
    <property type="component" value="Chromosome 2"/>
</dbReference>
<evidence type="ECO:0000313" key="2">
    <source>
        <dbReference type="Proteomes" id="UP000397656"/>
    </source>
</evidence>
<dbReference type="Pfam" id="PF10009">
    <property type="entry name" value="DUF2252"/>
    <property type="match status" value="1"/>
</dbReference>
<name>A0A643FWY0_9BURK</name>
<dbReference type="PANTHER" id="PTHR39441:SF1">
    <property type="entry name" value="DUF2252 DOMAIN-CONTAINING PROTEIN"/>
    <property type="match status" value="1"/>
</dbReference>
<organism evidence="1 2">
    <name type="scientific">Cupriavidus basilensis</name>
    <dbReference type="NCBI Taxonomy" id="68895"/>
    <lineage>
        <taxon>Bacteria</taxon>
        <taxon>Pseudomonadati</taxon>
        <taxon>Pseudomonadota</taxon>
        <taxon>Betaproteobacteria</taxon>
        <taxon>Burkholderiales</taxon>
        <taxon>Burkholderiaceae</taxon>
        <taxon>Cupriavidus</taxon>
    </lineage>
</organism>
<accession>A0A643FWY0</accession>
<proteinExistence type="predicted"/>
<protein>
    <submittedName>
        <fullName evidence="1">DUF2252 domain-containing protein</fullName>
    </submittedName>
</protein>
<reference evidence="1 2" key="1">
    <citation type="submission" date="2020-10" db="EMBL/GenBank/DDBJ databases">
        <title>Complete genome sequence of Cupriavidus basilensis CCUG 49340T.</title>
        <authorList>
            <person name="Salva-Serra F."/>
            <person name="Donoso R.A."/>
            <person name="Cho K.H."/>
            <person name="Yoo J.A."/>
            <person name="Lee K."/>
            <person name="Yoon S.-H."/>
            <person name="Perez-Pantoja D."/>
            <person name="Moore E.R.B."/>
        </authorList>
    </citation>
    <scope>NUCLEOTIDE SEQUENCE [LARGE SCALE GENOMIC DNA]</scope>
    <source>
        <strain evidence="2">CCUG 49340</strain>
    </source>
</reference>
<dbReference type="InterPro" id="IPR018721">
    <property type="entry name" value="DUF2252"/>
</dbReference>
<evidence type="ECO:0000313" key="1">
    <source>
        <dbReference type="EMBL" id="QOT78856.1"/>
    </source>
</evidence>
<sequence>MLGDSRASQSVPANTAENRVSCQGALVEKPRAETPEDILSRREAGKVTRKHVPRRAHAAIGNVDRDPVELLEINSAGRVERLVPLRYGRMIESPFTFYRGSAIVQAHDLAGTPNSDLPIQICGDAHLANFGGFASPERSLLFDLNDFDETSVGPWEWDLKRLAASFTVAARHLRHKRGVADDLVYRVVRSYQEHMAEYSQMGILDTWYDAITFERLIANAASPQVRKRLERGMERAASRTSEALLPKLSEQVGERWTIRDAPPAVFHIRGANTLFSPEDNWMTLENKERALDKAFKAYLNTLAPDRRQLLSHFTRHDVAFKVVGVGSVGTRCLIILMIDNHGKPLFLQSKQANQSVIARYFKSAPVAHEGRRVVEGQRLMQAASDVFLGWNDGPFGRHFYLRQLRDMKLSPQIELMDAELLGEYAALCGWILARAHAKASGSALEISGYLGSSDAMAEAIVAYSNGYADQVEQDYDTFVAACRSGRLQARTDADMAADFRV</sequence>
<gene>
    <name evidence="1" type="ORF">F7R26_029110</name>
</gene>
<dbReference type="EMBL" id="CP062804">
    <property type="protein sequence ID" value="QOT78856.1"/>
    <property type="molecule type" value="Genomic_DNA"/>
</dbReference>
<dbReference type="AlphaFoldDB" id="A0A643FWY0"/>
<dbReference type="PANTHER" id="PTHR39441">
    <property type="entry name" value="DUF2252 DOMAIN-CONTAINING PROTEIN"/>
    <property type="match status" value="1"/>
</dbReference>